<evidence type="ECO:0000256" key="1">
    <source>
        <dbReference type="SAM" id="MobiDB-lite"/>
    </source>
</evidence>
<feature type="region of interest" description="Disordered" evidence="1">
    <location>
        <begin position="404"/>
        <end position="439"/>
    </location>
</feature>
<gene>
    <name evidence="2" type="ORF">LEMA_P119990.1</name>
</gene>
<proteinExistence type="predicted"/>
<dbReference type="OrthoDB" id="3798921at2759"/>
<sequence>MQNSKKTPNSITQASGIFANCGPGINTYALQYSCTGPACKGINGFQNVKCNSDGGWMSCSNSITCPPGIASFISNFTFSQNDADPWNPTSMNDPDSWNPTSLNEPDVLVQQEQHITVASCAKFSLLSNGTVEGTRIDGGSMANEKECPKVKEAPSASPHAEAAENPAQLLDMGQALRRNQGQSLLSLVLHRGNNANASEHHQRRLELPRRTQIRIRDAENRAISFAEHLSADLAAKSKALSPNSDTLAHNLVANVIYSVCNAYFRSDDAGSFDPSIVKDCVKNVYGQETMPQAAAQFYAVFGASLLCDFVVSEAYPVAQEFVSDGCEGLQSLMKVSPAAVTASSFHADALTTEYLVADQIPDALPTGPPPFLSLSASAGTSASPSFDVSPLRASALDAPISSNTVAEMSKESGLSPNAANPSTEAQRTSQSFVSAESSATSDIPKINSNALIAVALDPSKDQSRSSSIQGTIVTQDMPVLPTEDRLSHLSQNFPTISPPLLTPETLSGTLQLPTTAAASSSAKYIPQISDNDTTILPPTQSSSRSNGPTPDPFPGISTSDAPLVRSTTPALGQEPIDDSRLLVPPPVSPAELKTSSEGSLASMTNPAKVGSQLPSYLFLVLLRSRRACR</sequence>
<reference evidence="3" key="1">
    <citation type="journal article" date="2011" name="Nat. Commun.">
        <title>Effector diversification within compartments of the Leptosphaeria maculans genome affected by Repeat-Induced Point mutations.</title>
        <authorList>
            <person name="Rouxel T."/>
            <person name="Grandaubert J."/>
            <person name="Hane J.K."/>
            <person name="Hoede C."/>
            <person name="van de Wouw A.P."/>
            <person name="Couloux A."/>
            <person name="Dominguez V."/>
            <person name="Anthouard V."/>
            <person name="Bally P."/>
            <person name="Bourras S."/>
            <person name="Cozijnsen A.J."/>
            <person name="Ciuffetti L.M."/>
            <person name="Degrave A."/>
            <person name="Dilmaghani A."/>
            <person name="Duret L."/>
            <person name="Fudal I."/>
            <person name="Goodwin S.B."/>
            <person name="Gout L."/>
            <person name="Glaser N."/>
            <person name="Linglin J."/>
            <person name="Kema G.H.J."/>
            <person name="Lapalu N."/>
            <person name="Lawrence C.B."/>
            <person name="May K."/>
            <person name="Meyer M."/>
            <person name="Ollivier B."/>
            <person name="Poulain J."/>
            <person name="Schoch C.L."/>
            <person name="Simon A."/>
            <person name="Spatafora J.W."/>
            <person name="Stachowiak A."/>
            <person name="Turgeon B.G."/>
            <person name="Tyler B.M."/>
            <person name="Vincent D."/>
            <person name="Weissenbach J."/>
            <person name="Amselem J."/>
            <person name="Quesneville H."/>
            <person name="Oliver R.P."/>
            <person name="Wincker P."/>
            <person name="Balesdent M.-H."/>
            <person name="Howlett B.J."/>
        </authorList>
    </citation>
    <scope>NUCLEOTIDE SEQUENCE [LARGE SCALE GENOMIC DNA]</scope>
    <source>
        <strain evidence="3">JN3 / isolate v23.1.3 / race Av1-4-5-6-7-8</strain>
    </source>
</reference>
<dbReference type="VEuPathDB" id="FungiDB:LEMA_P119990.1"/>
<dbReference type="RefSeq" id="XP_003837952.1">
    <property type="nucleotide sequence ID" value="XM_003837904.1"/>
</dbReference>
<dbReference type="AlphaFoldDB" id="E4ZSS0"/>
<protein>
    <submittedName>
        <fullName evidence="2">Predicted protein</fullName>
    </submittedName>
</protein>
<dbReference type="HOGENOM" id="CLU_434791_0_0_1"/>
<evidence type="ECO:0000313" key="2">
    <source>
        <dbReference type="EMBL" id="CBX94508.1"/>
    </source>
</evidence>
<keyword evidence="3" id="KW-1185">Reference proteome</keyword>
<feature type="region of interest" description="Disordered" evidence="1">
    <location>
        <begin position="520"/>
        <end position="606"/>
    </location>
</feature>
<dbReference type="GeneID" id="13291184"/>
<feature type="compositionally biased region" description="Polar residues" evidence="1">
    <location>
        <begin position="520"/>
        <end position="548"/>
    </location>
</feature>
<feature type="compositionally biased region" description="Polar residues" evidence="1">
    <location>
        <begin position="593"/>
        <end position="605"/>
    </location>
</feature>
<dbReference type="STRING" id="985895.E4ZSS0"/>
<dbReference type="InParanoid" id="E4ZSS0"/>
<feature type="compositionally biased region" description="Polar residues" evidence="1">
    <location>
        <begin position="556"/>
        <end position="570"/>
    </location>
</feature>
<dbReference type="Proteomes" id="UP000002668">
    <property type="component" value="Genome"/>
</dbReference>
<accession>E4ZSS0</accession>
<organism evidence="3">
    <name type="scientific">Leptosphaeria maculans (strain JN3 / isolate v23.1.3 / race Av1-4-5-6-7-8)</name>
    <name type="common">Blackleg fungus</name>
    <name type="synonym">Phoma lingam</name>
    <dbReference type="NCBI Taxonomy" id="985895"/>
    <lineage>
        <taxon>Eukaryota</taxon>
        <taxon>Fungi</taxon>
        <taxon>Dikarya</taxon>
        <taxon>Ascomycota</taxon>
        <taxon>Pezizomycotina</taxon>
        <taxon>Dothideomycetes</taxon>
        <taxon>Pleosporomycetidae</taxon>
        <taxon>Pleosporales</taxon>
        <taxon>Pleosporineae</taxon>
        <taxon>Leptosphaeriaceae</taxon>
        <taxon>Plenodomus</taxon>
        <taxon>Plenodomus lingam/Leptosphaeria maculans species complex</taxon>
    </lineage>
</organism>
<name>E4ZSS0_LEPMJ</name>
<evidence type="ECO:0000313" key="3">
    <source>
        <dbReference type="Proteomes" id="UP000002668"/>
    </source>
</evidence>
<dbReference type="EMBL" id="FP929123">
    <property type="protein sequence ID" value="CBX94508.1"/>
    <property type="molecule type" value="Genomic_DNA"/>
</dbReference>